<evidence type="ECO:0000313" key="2">
    <source>
        <dbReference type="Proteomes" id="UP000026962"/>
    </source>
</evidence>
<organism evidence="1">
    <name type="scientific">Oryza punctata</name>
    <name type="common">Red rice</name>
    <dbReference type="NCBI Taxonomy" id="4537"/>
    <lineage>
        <taxon>Eukaryota</taxon>
        <taxon>Viridiplantae</taxon>
        <taxon>Streptophyta</taxon>
        <taxon>Embryophyta</taxon>
        <taxon>Tracheophyta</taxon>
        <taxon>Spermatophyta</taxon>
        <taxon>Magnoliopsida</taxon>
        <taxon>Liliopsida</taxon>
        <taxon>Poales</taxon>
        <taxon>Poaceae</taxon>
        <taxon>BOP clade</taxon>
        <taxon>Oryzoideae</taxon>
        <taxon>Oryzeae</taxon>
        <taxon>Oryzinae</taxon>
        <taxon>Oryza</taxon>
    </lineage>
</organism>
<reference evidence="1" key="1">
    <citation type="submission" date="2015-04" db="UniProtKB">
        <authorList>
            <consortium name="EnsemblPlants"/>
        </authorList>
    </citation>
    <scope>IDENTIFICATION</scope>
</reference>
<proteinExistence type="predicted"/>
<keyword evidence="2" id="KW-1185">Reference proteome</keyword>
<evidence type="ECO:0000313" key="1">
    <source>
        <dbReference type="EnsemblPlants" id="OPUNC01G18530.1"/>
    </source>
</evidence>
<sequence length="189" mass="20466">MGRRRLISAYAAPSTRFLEGKWRGPLGEDVGATTRLGLVPIDGDGVDVLAVSLRACSRAAAARSAFPCAHCIQLDELRGDGTGMERRLRNAIREEVNVAHRRLATLSFRWPETRTKARRASRALPLSRIGTGVEWMAESTQLGGGVDKLGVGHVPATCRVRPVPLSLALYLSLPASLSGGNDAQRWERV</sequence>
<dbReference type="HOGENOM" id="CLU_1436568_0_0_1"/>
<dbReference type="EnsemblPlants" id="OPUNC01G18530.1">
    <property type="protein sequence ID" value="OPUNC01G18530.1"/>
    <property type="gene ID" value="OPUNC01G18530"/>
</dbReference>
<name>A0A0E0JJM1_ORYPU</name>
<reference evidence="1" key="2">
    <citation type="submission" date="2018-05" db="EMBL/GenBank/DDBJ databases">
        <title>OpunRS2 (Oryza punctata Reference Sequence Version 2).</title>
        <authorList>
            <person name="Zhang J."/>
            <person name="Kudrna D."/>
            <person name="Lee S."/>
            <person name="Talag J."/>
            <person name="Welchert J."/>
            <person name="Wing R.A."/>
        </authorList>
    </citation>
    <scope>NUCLEOTIDE SEQUENCE [LARGE SCALE GENOMIC DNA]</scope>
</reference>
<protein>
    <submittedName>
        <fullName evidence="1">Uncharacterized protein</fullName>
    </submittedName>
</protein>
<dbReference type="AlphaFoldDB" id="A0A0E0JJM1"/>
<accession>A0A0E0JJM1</accession>
<dbReference type="Proteomes" id="UP000026962">
    <property type="component" value="Chromosome 1"/>
</dbReference>
<dbReference type="Gramene" id="OPUNC01G18530.1">
    <property type="protein sequence ID" value="OPUNC01G18530.1"/>
    <property type="gene ID" value="OPUNC01G18530"/>
</dbReference>